<dbReference type="EMBL" id="JBBEGM010000017">
    <property type="protein sequence ID" value="MEJ2865383.1"/>
    <property type="molecule type" value="Genomic_DNA"/>
</dbReference>
<organism evidence="2 3">
    <name type="scientific">Actinomycetospora flava</name>
    <dbReference type="NCBI Taxonomy" id="3129232"/>
    <lineage>
        <taxon>Bacteria</taxon>
        <taxon>Bacillati</taxon>
        <taxon>Actinomycetota</taxon>
        <taxon>Actinomycetes</taxon>
        <taxon>Pseudonocardiales</taxon>
        <taxon>Pseudonocardiaceae</taxon>
        <taxon>Actinomycetospora</taxon>
    </lineage>
</organism>
<dbReference type="RefSeq" id="WP_337706754.1">
    <property type="nucleotide sequence ID" value="NZ_JBBEGM010000017.1"/>
</dbReference>
<evidence type="ECO:0000313" key="2">
    <source>
        <dbReference type="EMBL" id="MEJ2865383.1"/>
    </source>
</evidence>
<protein>
    <submittedName>
        <fullName evidence="2">Uncharacterized protein</fullName>
    </submittedName>
</protein>
<sequence length="68" mass="7223">MTDDKLDGLAAAVDEALEPATFEALRDVWPTGSQSRSSRAEPGQPAPPNAEELIAKMRANGLEDPDTT</sequence>
<keyword evidence="3" id="KW-1185">Reference proteome</keyword>
<gene>
    <name evidence="2" type="ORF">WCD58_29790</name>
</gene>
<comment type="caution">
    <text evidence="2">The sequence shown here is derived from an EMBL/GenBank/DDBJ whole genome shotgun (WGS) entry which is preliminary data.</text>
</comment>
<proteinExistence type="predicted"/>
<feature type="region of interest" description="Disordered" evidence="1">
    <location>
        <begin position="28"/>
        <end position="68"/>
    </location>
</feature>
<evidence type="ECO:0000256" key="1">
    <source>
        <dbReference type="SAM" id="MobiDB-lite"/>
    </source>
</evidence>
<reference evidence="2 3" key="1">
    <citation type="submission" date="2024-03" db="EMBL/GenBank/DDBJ databases">
        <title>Actinomycetospora sp. OC33-EN07, a novel actinomycete isolated from wild orchid (Aerides multiflora).</title>
        <authorList>
            <person name="Suriyachadkun C."/>
        </authorList>
    </citation>
    <scope>NUCLEOTIDE SEQUENCE [LARGE SCALE GENOMIC DNA]</scope>
    <source>
        <strain evidence="2 3">OC33-EN07</strain>
    </source>
</reference>
<dbReference type="Proteomes" id="UP001369736">
    <property type="component" value="Unassembled WGS sequence"/>
</dbReference>
<evidence type="ECO:0000313" key="3">
    <source>
        <dbReference type="Proteomes" id="UP001369736"/>
    </source>
</evidence>
<name>A0ABU8MDJ5_9PSEU</name>
<accession>A0ABU8MDJ5</accession>